<dbReference type="SUPFAM" id="SSF55931">
    <property type="entry name" value="Glutamine synthetase/guanido kinase"/>
    <property type="match status" value="1"/>
</dbReference>
<dbReference type="Pfam" id="PF03951">
    <property type="entry name" value="Gln-synt_N"/>
    <property type="match status" value="1"/>
</dbReference>
<keyword evidence="3" id="KW-0436">Ligase</keyword>
<feature type="domain" description="GS beta-grasp" evidence="9">
    <location>
        <begin position="16"/>
        <end position="101"/>
    </location>
</feature>
<evidence type="ECO:0000313" key="11">
    <source>
        <dbReference type="EMBL" id="MBE5918779.1"/>
    </source>
</evidence>
<comment type="cofactor">
    <cofactor evidence="1">
        <name>Mg(2+)</name>
        <dbReference type="ChEBI" id="CHEBI:18420"/>
    </cofactor>
</comment>
<dbReference type="InterPro" id="IPR027303">
    <property type="entry name" value="Gln_synth_gly_rich_site"/>
</dbReference>
<dbReference type="SMART" id="SM01230">
    <property type="entry name" value="Gln-synt_C"/>
    <property type="match status" value="1"/>
</dbReference>
<evidence type="ECO:0000256" key="1">
    <source>
        <dbReference type="ARBA" id="ARBA00001946"/>
    </source>
</evidence>
<dbReference type="GO" id="GO:0006542">
    <property type="term" value="P:glutamine biosynthetic process"/>
    <property type="evidence" value="ECO:0007669"/>
    <property type="project" value="InterPro"/>
</dbReference>
<dbReference type="Gene3D" id="3.10.20.70">
    <property type="entry name" value="Glutamine synthetase, N-terminal domain"/>
    <property type="match status" value="1"/>
</dbReference>
<dbReference type="PANTHER" id="PTHR43785">
    <property type="entry name" value="GAMMA-GLUTAMYLPUTRESCINE SYNTHETASE"/>
    <property type="match status" value="1"/>
</dbReference>
<evidence type="ECO:0000259" key="10">
    <source>
        <dbReference type="PROSITE" id="PS51987"/>
    </source>
</evidence>
<keyword evidence="6" id="KW-0460">Magnesium</keyword>
<dbReference type="PROSITE" id="PS51986">
    <property type="entry name" value="GS_BETA_GRASP"/>
    <property type="match status" value="1"/>
</dbReference>
<dbReference type="GO" id="GO:0005524">
    <property type="term" value="F:ATP binding"/>
    <property type="evidence" value="ECO:0007669"/>
    <property type="project" value="UniProtKB-KW"/>
</dbReference>
<sequence length="415" mass="46963">MSHLSIDDILEFVEENDVKFIRLAFCDLYGNQKNISIMPSELKSAFEDGINFDPFLILGFEDGMGKDLFLKPDADTLHVLPWRPSSGRVIRFYCDVVYADGTPFSMDYRQFLKDTLKQCEDMGFSTKMGLRSEFYLFKTDDNGIPTDEPFDNGGYLDVAPSDRAENIRREICLSLEEMGISPQSSHHERGPGQNEIDFQSADALTTADNFVTYKNVVENIAARNGAYACFEPKPIDDAPGNGLHILMSTHKGEKNLISEDKEFSDSFMAGIINRMRDITIFLNCRRDSYDRLGYLEAPKYITWSMQNNSRLFRVPEINGRRKHFILRSPDSCLNPYLATAIILQAGIAGVKGKEKLPPALEVKSRLLTEEEYSKLDTLPATIEEAIECASNSSFLKESNFAKIAENYIETIKMSI</sequence>
<dbReference type="PROSITE" id="PS51987">
    <property type="entry name" value="GS_CATALYTIC"/>
    <property type="match status" value="1"/>
</dbReference>
<keyword evidence="5" id="KW-0067">ATP-binding</keyword>
<evidence type="ECO:0000256" key="7">
    <source>
        <dbReference type="PROSITE-ProRule" id="PRU01330"/>
    </source>
</evidence>
<evidence type="ECO:0000256" key="2">
    <source>
        <dbReference type="ARBA" id="ARBA00009897"/>
    </source>
</evidence>
<evidence type="ECO:0000256" key="8">
    <source>
        <dbReference type="RuleBase" id="RU000384"/>
    </source>
</evidence>
<dbReference type="PANTHER" id="PTHR43785:SF12">
    <property type="entry name" value="TYPE-1 GLUTAMINE SYNTHETASE 2"/>
    <property type="match status" value="1"/>
</dbReference>
<dbReference type="AlphaFoldDB" id="A0A927YLG1"/>
<dbReference type="InterPro" id="IPR008147">
    <property type="entry name" value="Gln_synt_N"/>
</dbReference>
<name>A0A927YLG1_9FIRM</name>
<dbReference type="SUPFAM" id="SSF54368">
    <property type="entry name" value="Glutamine synthetase, N-terminal domain"/>
    <property type="match status" value="1"/>
</dbReference>
<dbReference type="Proteomes" id="UP000766246">
    <property type="component" value="Unassembled WGS sequence"/>
</dbReference>
<dbReference type="EMBL" id="SVER01000005">
    <property type="protein sequence ID" value="MBE5918779.1"/>
    <property type="molecule type" value="Genomic_DNA"/>
</dbReference>
<dbReference type="InterPro" id="IPR014746">
    <property type="entry name" value="Gln_synth/guanido_kin_cat_dom"/>
</dbReference>
<dbReference type="Gene3D" id="3.30.590.10">
    <property type="entry name" value="Glutamine synthetase/guanido kinase, catalytic domain"/>
    <property type="match status" value="1"/>
</dbReference>
<dbReference type="InterPro" id="IPR008146">
    <property type="entry name" value="Gln_synth_cat_dom"/>
</dbReference>
<evidence type="ECO:0000256" key="5">
    <source>
        <dbReference type="ARBA" id="ARBA00022840"/>
    </source>
</evidence>
<comment type="caution">
    <text evidence="11">The sequence shown here is derived from an EMBL/GenBank/DDBJ whole genome shotgun (WGS) entry which is preliminary data.</text>
</comment>
<evidence type="ECO:0000256" key="4">
    <source>
        <dbReference type="ARBA" id="ARBA00022741"/>
    </source>
</evidence>
<keyword evidence="4" id="KW-0547">Nucleotide-binding</keyword>
<organism evidence="11 12">
    <name type="scientific">Pseudobutyrivibrio ruminis</name>
    <dbReference type="NCBI Taxonomy" id="46206"/>
    <lineage>
        <taxon>Bacteria</taxon>
        <taxon>Bacillati</taxon>
        <taxon>Bacillota</taxon>
        <taxon>Clostridia</taxon>
        <taxon>Lachnospirales</taxon>
        <taxon>Lachnospiraceae</taxon>
        <taxon>Pseudobutyrivibrio</taxon>
    </lineage>
</organism>
<dbReference type="GO" id="GO:0004356">
    <property type="term" value="F:glutamine synthetase activity"/>
    <property type="evidence" value="ECO:0007669"/>
    <property type="project" value="InterPro"/>
</dbReference>
<dbReference type="Pfam" id="PF00120">
    <property type="entry name" value="Gln-synt_C"/>
    <property type="match status" value="1"/>
</dbReference>
<dbReference type="InterPro" id="IPR036651">
    <property type="entry name" value="Gln_synt_N_sf"/>
</dbReference>
<evidence type="ECO:0000259" key="9">
    <source>
        <dbReference type="PROSITE" id="PS51986"/>
    </source>
</evidence>
<feature type="domain" description="GS catalytic" evidence="10">
    <location>
        <begin position="108"/>
        <end position="415"/>
    </location>
</feature>
<accession>A0A927YLG1</accession>
<gene>
    <name evidence="11" type="ORF">E7272_02945</name>
</gene>
<dbReference type="PROSITE" id="PS00181">
    <property type="entry name" value="GLNA_ATP"/>
    <property type="match status" value="1"/>
</dbReference>
<evidence type="ECO:0000256" key="3">
    <source>
        <dbReference type="ARBA" id="ARBA00022598"/>
    </source>
</evidence>
<evidence type="ECO:0000313" key="12">
    <source>
        <dbReference type="Proteomes" id="UP000766246"/>
    </source>
</evidence>
<protein>
    <submittedName>
        <fullName evidence="11">Glutamine synthetase</fullName>
    </submittedName>
</protein>
<evidence type="ECO:0000256" key="6">
    <source>
        <dbReference type="ARBA" id="ARBA00022842"/>
    </source>
</evidence>
<comment type="similarity">
    <text evidence="2 7 8">Belongs to the glutamine synthetase family.</text>
</comment>
<reference evidence="11" key="1">
    <citation type="submission" date="2019-04" db="EMBL/GenBank/DDBJ databases">
        <title>Evolution of Biomass-Degrading Anaerobic Consortia Revealed by Metagenomics.</title>
        <authorList>
            <person name="Peng X."/>
        </authorList>
    </citation>
    <scope>NUCLEOTIDE SEQUENCE</scope>
    <source>
        <strain evidence="11">SIG311</strain>
    </source>
</reference>
<proteinExistence type="inferred from homology"/>